<feature type="region of interest" description="Disordered" evidence="1">
    <location>
        <begin position="163"/>
        <end position="184"/>
    </location>
</feature>
<evidence type="ECO:0000313" key="3">
    <source>
        <dbReference type="Proteomes" id="UP001209083"/>
    </source>
</evidence>
<proteinExistence type="predicted"/>
<reference evidence="2 3" key="1">
    <citation type="submission" date="2023-05" db="EMBL/GenBank/DDBJ databases">
        <title>Lithophilousrod everest ZFBP1038 complete genpme.</title>
        <authorList>
            <person name="Tian M."/>
        </authorList>
    </citation>
    <scope>NUCLEOTIDE SEQUENCE [LARGE SCALE GENOMIC DNA]</scope>
    <source>
        <strain evidence="2 3">ZFBP1038</strain>
    </source>
</reference>
<gene>
    <name evidence="2" type="ORF">LWF01_05245</name>
</gene>
<dbReference type="EMBL" id="CP090958">
    <property type="protein sequence ID" value="WGW13176.1"/>
    <property type="molecule type" value="Genomic_DNA"/>
</dbReference>
<feature type="compositionally biased region" description="Acidic residues" evidence="1">
    <location>
        <begin position="341"/>
        <end position="351"/>
    </location>
</feature>
<accession>A0ABY8QWI2</accession>
<evidence type="ECO:0000313" key="2">
    <source>
        <dbReference type="EMBL" id="WGW13176.1"/>
    </source>
</evidence>
<dbReference type="Proteomes" id="UP001209083">
    <property type="component" value="Chromosome"/>
</dbReference>
<dbReference type="RefSeq" id="WP_349639990.1">
    <property type="nucleotide sequence ID" value="NZ_CP090958.1"/>
</dbReference>
<keyword evidence="3" id="KW-1185">Reference proteome</keyword>
<protein>
    <recommendedName>
        <fullName evidence="4">Tetratricopeptide repeat protein</fullName>
    </recommendedName>
</protein>
<feature type="compositionally biased region" description="Acidic residues" evidence="1">
    <location>
        <begin position="234"/>
        <end position="272"/>
    </location>
</feature>
<sequence>MREGLGLVAYALGKYDEAVRELRTHRRLSGSNHNLALLADSERGRGRPAKAIEMLGYPELSDLDEADRIELVLVAAGAHSDLGQLDEAQRLLEAENLLARPSGHLVRLQSAYSDLLRLRGDAVEADKWEKLARRTAASAGALFGDEEPDPNEEIEIFELAEETDVDVSGESDAQLATSADGESGDQEIVEEFGHEDDFVVGTESADAETEALIAGEFAAEDVAAEIGSTKSTDDESGDDDTPADDEPIDEDSDDDELDDDEPIDEDSEDGELDGQPATAEVTGDAPAEERDERNSDDSVPAQETDTSVDQVSLAEDDAAVEEQLMAEAAEDDEAVSPLDSESTEADSESTEADGGSTEAPDGEPLPTLFDDLGGADSTDGDSRK</sequence>
<name>A0ABY8QWI2_9MICO</name>
<evidence type="ECO:0008006" key="4">
    <source>
        <dbReference type="Google" id="ProtNLM"/>
    </source>
</evidence>
<feature type="compositionally biased region" description="Basic and acidic residues" evidence="1">
    <location>
        <begin position="287"/>
        <end position="296"/>
    </location>
</feature>
<dbReference type="SUPFAM" id="SSF48452">
    <property type="entry name" value="TPR-like"/>
    <property type="match status" value="1"/>
</dbReference>
<organism evidence="2 3">
    <name type="scientific">Saxibacter everestensis</name>
    <dbReference type="NCBI Taxonomy" id="2909229"/>
    <lineage>
        <taxon>Bacteria</taxon>
        <taxon>Bacillati</taxon>
        <taxon>Actinomycetota</taxon>
        <taxon>Actinomycetes</taxon>
        <taxon>Micrococcales</taxon>
        <taxon>Brevibacteriaceae</taxon>
        <taxon>Saxibacter</taxon>
    </lineage>
</organism>
<feature type="region of interest" description="Disordered" evidence="1">
    <location>
        <begin position="200"/>
        <end position="384"/>
    </location>
</feature>
<evidence type="ECO:0000256" key="1">
    <source>
        <dbReference type="SAM" id="MobiDB-lite"/>
    </source>
</evidence>
<feature type="compositionally biased region" description="Polar residues" evidence="1">
    <location>
        <begin position="301"/>
        <end position="310"/>
    </location>
</feature>
<dbReference type="InterPro" id="IPR011990">
    <property type="entry name" value="TPR-like_helical_dom_sf"/>
</dbReference>